<dbReference type="GO" id="GO:0005886">
    <property type="term" value="C:plasma membrane"/>
    <property type="evidence" value="ECO:0007669"/>
    <property type="project" value="TreeGrafter"/>
</dbReference>
<dbReference type="NCBIfam" id="TIGR00254">
    <property type="entry name" value="GGDEF"/>
    <property type="match status" value="1"/>
</dbReference>
<evidence type="ECO:0000256" key="4">
    <source>
        <dbReference type="SAM" id="Coils"/>
    </source>
</evidence>
<comment type="cofactor">
    <cofactor evidence="1">
        <name>Mg(2+)</name>
        <dbReference type="ChEBI" id="CHEBI:18420"/>
    </cofactor>
</comment>
<comment type="caution">
    <text evidence="6">The sequence shown here is derived from an EMBL/GenBank/DDBJ whole genome shotgun (WGS) entry which is preliminary data.</text>
</comment>
<dbReference type="InterPro" id="IPR029787">
    <property type="entry name" value="Nucleotide_cyclase"/>
</dbReference>
<dbReference type="Proteomes" id="UP000011134">
    <property type="component" value="Unassembled WGS sequence"/>
</dbReference>
<feature type="domain" description="GGDEF" evidence="5">
    <location>
        <begin position="401"/>
        <end position="539"/>
    </location>
</feature>
<keyword evidence="4" id="KW-0175">Coiled coil</keyword>
<comment type="catalytic activity">
    <reaction evidence="3">
        <text>2 GTP = 3',3'-c-di-GMP + 2 diphosphate</text>
        <dbReference type="Rhea" id="RHEA:24898"/>
        <dbReference type="ChEBI" id="CHEBI:33019"/>
        <dbReference type="ChEBI" id="CHEBI:37565"/>
        <dbReference type="ChEBI" id="CHEBI:58805"/>
        <dbReference type="EC" id="2.7.7.65"/>
    </reaction>
</comment>
<dbReference type="Gene3D" id="3.30.450.40">
    <property type="match status" value="1"/>
</dbReference>
<evidence type="ECO:0000256" key="2">
    <source>
        <dbReference type="ARBA" id="ARBA00012528"/>
    </source>
</evidence>
<sequence>MAENERLNTFYHHLMSVWGKTHGLRTICELTCRHLAEDFAATQVQLIVAYQARWNTLLRMDESGIHYQFPPTKIKENNRIPFSQITHTIRINNARLDNIENGCRLWLPLERRSVIIGLLIIDLPKDPHLQCSDFNYLATLLASELDAGLLSESIEHEHHGRRTAERELQISQHEQQALQEQLQALHDISFKLWRARSIDDMLFTAVDEAKKVLHVDRMAIFLCKGNNLMQGTYGTDLFGNTIDEQYFESKIPDDYWYTNNKQVLKEYLSVNENTPLYHDFKQVGFGWNAYISLWDEDSPVGWIACDNLLTGMPFLSYHRQLLKQFGFIVSQHLVRRQAEEKLIKLNKELEQRVLDRTAELERVNGQLEKISRLDPLTSVSNRRVFDQRFREEWLHASRHQQPLSLLLIDVDHFKSYNDNYGHAAGDRCLKMIASTLESLERRSGALFARYGGEEFVLLLPNQDQFSAGYIAQRALHAIQMLEIPRINGADSAATIVSISIGVNTIIPTENNSPDIFFKKTDKALYQAKDNGRNQFCVSS</sequence>
<dbReference type="CDD" id="cd01949">
    <property type="entry name" value="GGDEF"/>
    <property type="match status" value="1"/>
</dbReference>
<dbReference type="PANTHER" id="PTHR45138">
    <property type="entry name" value="REGULATORY COMPONENTS OF SENSORY TRANSDUCTION SYSTEM"/>
    <property type="match status" value="1"/>
</dbReference>
<dbReference type="PROSITE" id="PS50887">
    <property type="entry name" value="GGDEF"/>
    <property type="match status" value="1"/>
</dbReference>
<dbReference type="GO" id="GO:1902201">
    <property type="term" value="P:negative regulation of bacterial-type flagellum-dependent cell motility"/>
    <property type="evidence" value="ECO:0007669"/>
    <property type="project" value="TreeGrafter"/>
</dbReference>
<dbReference type="SUPFAM" id="SSF55781">
    <property type="entry name" value="GAF domain-like"/>
    <property type="match status" value="1"/>
</dbReference>
<gene>
    <name evidence="6" type="ORF">C942_03349</name>
</gene>
<dbReference type="SUPFAM" id="SSF55073">
    <property type="entry name" value="Nucleotide cyclase"/>
    <property type="match status" value="1"/>
</dbReference>
<accession>L8J497</accession>
<dbReference type="FunFam" id="3.30.70.270:FF:000001">
    <property type="entry name" value="Diguanylate cyclase domain protein"/>
    <property type="match status" value="1"/>
</dbReference>
<evidence type="ECO:0000256" key="3">
    <source>
        <dbReference type="ARBA" id="ARBA00034247"/>
    </source>
</evidence>
<dbReference type="OrthoDB" id="9803824at2"/>
<dbReference type="EMBL" id="AMZO01000036">
    <property type="protein sequence ID" value="ELR63680.1"/>
    <property type="molecule type" value="Genomic_DNA"/>
</dbReference>
<dbReference type="InterPro" id="IPR029016">
    <property type="entry name" value="GAF-like_dom_sf"/>
</dbReference>
<dbReference type="InterPro" id="IPR000160">
    <property type="entry name" value="GGDEF_dom"/>
</dbReference>
<evidence type="ECO:0000313" key="6">
    <source>
        <dbReference type="EMBL" id="ELR63680.1"/>
    </source>
</evidence>
<protein>
    <recommendedName>
        <fullName evidence="2">diguanylate cyclase</fullName>
        <ecNumber evidence="2">2.7.7.65</ecNumber>
    </recommendedName>
</protein>
<evidence type="ECO:0000256" key="1">
    <source>
        <dbReference type="ARBA" id="ARBA00001946"/>
    </source>
</evidence>
<dbReference type="InterPro" id="IPR050469">
    <property type="entry name" value="Diguanylate_Cyclase"/>
</dbReference>
<proteinExistence type="predicted"/>
<dbReference type="SMART" id="SM00267">
    <property type="entry name" value="GGDEF"/>
    <property type="match status" value="1"/>
</dbReference>
<reference evidence="6 7" key="1">
    <citation type="submission" date="2012-12" db="EMBL/GenBank/DDBJ databases">
        <title>Genome Assembly of Photobacterium sp. AK15.</title>
        <authorList>
            <person name="Khatri I."/>
            <person name="Vaidya B."/>
            <person name="Srinivas T.N.R."/>
            <person name="Subramanian S."/>
            <person name="Pinnaka A."/>
        </authorList>
    </citation>
    <scope>NUCLEOTIDE SEQUENCE [LARGE SCALE GENOMIC DNA]</scope>
    <source>
        <strain evidence="6 7">AK15</strain>
    </source>
</reference>
<organism evidence="6 7">
    <name type="scientific">Photobacterium marinum</name>
    <dbReference type="NCBI Taxonomy" id="1056511"/>
    <lineage>
        <taxon>Bacteria</taxon>
        <taxon>Pseudomonadati</taxon>
        <taxon>Pseudomonadota</taxon>
        <taxon>Gammaproteobacteria</taxon>
        <taxon>Vibrionales</taxon>
        <taxon>Vibrionaceae</taxon>
        <taxon>Photobacterium</taxon>
    </lineage>
</organism>
<dbReference type="RefSeq" id="WP_007469988.1">
    <property type="nucleotide sequence ID" value="NZ_AMZO01000036.1"/>
</dbReference>
<dbReference type="AlphaFoldDB" id="L8J497"/>
<dbReference type="GO" id="GO:0043709">
    <property type="term" value="P:cell adhesion involved in single-species biofilm formation"/>
    <property type="evidence" value="ECO:0007669"/>
    <property type="project" value="TreeGrafter"/>
</dbReference>
<keyword evidence="7" id="KW-1185">Reference proteome</keyword>
<name>L8J497_9GAMM</name>
<dbReference type="Pfam" id="PF00990">
    <property type="entry name" value="GGDEF"/>
    <property type="match status" value="1"/>
</dbReference>
<evidence type="ECO:0000259" key="5">
    <source>
        <dbReference type="PROSITE" id="PS50887"/>
    </source>
</evidence>
<dbReference type="PATRIC" id="fig|1056511.3.peg.4273"/>
<dbReference type="PANTHER" id="PTHR45138:SF9">
    <property type="entry name" value="DIGUANYLATE CYCLASE DGCM-RELATED"/>
    <property type="match status" value="1"/>
</dbReference>
<dbReference type="InterPro" id="IPR043128">
    <property type="entry name" value="Rev_trsase/Diguanyl_cyclase"/>
</dbReference>
<feature type="coiled-coil region" evidence="4">
    <location>
        <begin position="335"/>
        <end position="366"/>
    </location>
</feature>
<evidence type="ECO:0000313" key="7">
    <source>
        <dbReference type="Proteomes" id="UP000011134"/>
    </source>
</evidence>
<dbReference type="Gene3D" id="3.30.70.270">
    <property type="match status" value="1"/>
</dbReference>
<dbReference type="EC" id="2.7.7.65" evidence="2"/>
<dbReference type="GO" id="GO:0052621">
    <property type="term" value="F:diguanylate cyclase activity"/>
    <property type="evidence" value="ECO:0007669"/>
    <property type="project" value="UniProtKB-EC"/>
</dbReference>